<proteinExistence type="predicted"/>
<dbReference type="AlphaFoldDB" id="E9FZF5"/>
<dbReference type="KEGG" id="dpx:DAPPUDRAFT_235928"/>
<dbReference type="EMBL" id="GL732528">
    <property type="protein sequence ID" value="EFX87047.1"/>
    <property type="molecule type" value="Genomic_DNA"/>
</dbReference>
<keyword evidence="2" id="KW-1185">Reference proteome</keyword>
<dbReference type="InParanoid" id="E9FZF5"/>
<dbReference type="Proteomes" id="UP000000305">
    <property type="component" value="Unassembled WGS sequence"/>
</dbReference>
<sequence length="49" mass="5498">MENSLVWMMEKQPANEKPTFNAFSAASSVTKTNNSIAFVRHTSNIPVRD</sequence>
<dbReference type="HOGENOM" id="CLU_3144354_0_0_1"/>
<gene>
    <name evidence="1" type="ORF">DAPPUDRAFT_235928</name>
</gene>
<organism evidence="1 2">
    <name type="scientific">Daphnia pulex</name>
    <name type="common">Water flea</name>
    <dbReference type="NCBI Taxonomy" id="6669"/>
    <lineage>
        <taxon>Eukaryota</taxon>
        <taxon>Metazoa</taxon>
        <taxon>Ecdysozoa</taxon>
        <taxon>Arthropoda</taxon>
        <taxon>Crustacea</taxon>
        <taxon>Branchiopoda</taxon>
        <taxon>Diplostraca</taxon>
        <taxon>Cladocera</taxon>
        <taxon>Anomopoda</taxon>
        <taxon>Daphniidae</taxon>
        <taxon>Daphnia</taxon>
    </lineage>
</organism>
<evidence type="ECO:0000313" key="2">
    <source>
        <dbReference type="Proteomes" id="UP000000305"/>
    </source>
</evidence>
<reference evidence="1 2" key="1">
    <citation type="journal article" date="2011" name="Science">
        <title>The ecoresponsive genome of Daphnia pulex.</title>
        <authorList>
            <person name="Colbourne J.K."/>
            <person name="Pfrender M.E."/>
            <person name="Gilbert D."/>
            <person name="Thomas W.K."/>
            <person name="Tucker A."/>
            <person name="Oakley T.H."/>
            <person name="Tokishita S."/>
            <person name="Aerts A."/>
            <person name="Arnold G.J."/>
            <person name="Basu M.K."/>
            <person name="Bauer D.J."/>
            <person name="Caceres C.E."/>
            <person name="Carmel L."/>
            <person name="Casola C."/>
            <person name="Choi J.H."/>
            <person name="Detter J.C."/>
            <person name="Dong Q."/>
            <person name="Dusheyko S."/>
            <person name="Eads B.D."/>
            <person name="Frohlich T."/>
            <person name="Geiler-Samerotte K.A."/>
            <person name="Gerlach D."/>
            <person name="Hatcher P."/>
            <person name="Jogdeo S."/>
            <person name="Krijgsveld J."/>
            <person name="Kriventseva E.V."/>
            <person name="Kultz D."/>
            <person name="Laforsch C."/>
            <person name="Lindquist E."/>
            <person name="Lopez J."/>
            <person name="Manak J.R."/>
            <person name="Muller J."/>
            <person name="Pangilinan J."/>
            <person name="Patwardhan R.P."/>
            <person name="Pitluck S."/>
            <person name="Pritham E.J."/>
            <person name="Rechtsteiner A."/>
            <person name="Rho M."/>
            <person name="Rogozin I.B."/>
            <person name="Sakarya O."/>
            <person name="Salamov A."/>
            <person name="Schaack S."/>
            <person name="Shapiro H."/>
            <person name="Shiga Y."/>
            <person name="Skalitzky C."/>
            <person name="Smith Z."/>
            <person name="Souvorov A."/>
            <person name="Sung W."/>
            <person name="Tang Z."/>
            <person name="Tsuchiya D."/>
            <person name="Tu H."/>
            <person name="Vos H."/>
            <person name="Wang M."/>
            <person name="Wolf Y.I."/>
            <person name="Yamagata H."/>
            <person name="Yamada T."/>
            <person name="Ye Y."/>
            <person name="Shaw J.R."/>
            <person name="Andrews J."/>
            <person name="Crease T.J."/>
            <person name="Tang H."/>
            <person name="Lucas S.M."/>
            <person name="Robertson H.M."/>
            <person name="Bork P."/>
            <person name="Koonin E.V."/>
            <person name="Zdobnov E.M."/>
            <person name="Grigoriev I.V."/>
            <person name="Lynch M."/>
            <person name="Boore J.L."/>
        </authorList>
    </citation>
    <scope>NUCLEOTIDE SEQUENCE [LARGE SCALE GENOMIC DNA]</scope>
</reference>
<evidence type="ECO:0000313" key="1">
    <source>
        <dbReference type="EMBL" id="EFX87047.1"/>
    </source>
</evidence>
<accession>E9FZF5</accession>
<protein>
    <submittedName>
        <fullName evidence="1">Uncharacterized protein</fullName>
    </submittedName>
</protein>
<name>E9FZF5_DAPPU</name>